<evidence type="ECO:0000313" key="4">
    <source>
        <dbReference type="EMBL" id="OIT06273.1"/>
    </source>
</evidence>
<evidence type="ECO:0000256" key="2">
    <source>
        <dbReference type="ARBA" id="ARBA00022989"/>
    </source>
</evidence>
<dbReference type="Gene3D" id="1.20.1560.10">
    <property type="entry name" value="ABC transporter type 1, transmembrane domain"/>
    <property type="match status" value="1"/>
</dbReference>
<dbReference type="GO" id="GO:0016020">
    <property type="term" value="C:membrane"/>
    <property type="evidence" value="ECO:0007669"/>
    <property type="project" value="InterPro"/>
</dbReference>
<protein>
    <submittedName>
        <fullName evidence="4">Abc transporter b family member 11</fullName>
    </submittedName>
</protein>
<dbReference type="EMBL" id="MJEQ01037184">
    <property type="protein sequence ID" value="OIT06273.1"/>
    <property type="molecule type" value="Genomic_DNA"/>
</dbReference>
<keyword evidence="3" id="KW-0472">Membrane</keyword>
<reference evidence="4" key="1">
    <citation type="submission" date="2016-11" db="EMBL/GenBank/DDBJ databases">
        <title>The genome of Nicotiana attenuata.</title>
        <authorList>
            <person name="Xu S."/>
            <person name="Brockmoeller T."/>
            <person name="Gaquerel E."/>
            <person name="Navarro A."/>
            <person name="Kuhl H."/>
            <person name="Gase K."/>
            <person name="Ling Z."/>
            <person name="Zhou W."/>
            <person name="Kreitzer C."/>
            <person name="Stanke M."/>
            <person name="Tang H."/>
            <person name="Lyons E."/>
            <person name="Pandey P."/>
            <person name="Pandey S.P."/>
            <person name="Timmermann B."/>
            <person name="Baldwin I.T."/>
        </authorList>
    </citation>
    <scope>NUCLEOTIDE SEQUENCE [LARGE SCALE GENOMIC DNA]</scope>
    <source>
        <strain evidence="4">UT</strain>
    </source>
</reference>
<dbReference type="GO" id="GO:0005524">
    <property type="term" value="F:ATP binding"/>
    <property type="evidence" value="ECO:0007669"/>
    <property type="project" value="InterPro"/>
</dbReference>
<keyword evidence="1" id="KW-0812">Transmembrane</keyword>
<feature type="non-terminal residue" evidence="4">
    <location>
        <position position="89"/>
    </location>
</feature>
<evidence type="ECO:0000256" key="3">
    <source>
        <dbReference type="ARBA" id="ARBA00023136"/>
    </source>
</evidence>
<dbReference type="AlphaFoldDB" id="A0A1J6JH24"/>
<dbReference type="SMR" id="A0A1J6JH24"/>
<evidence type="ECO:0000313" key="5">
    <source>
        <dbReference type="Proteomes" id="UP000187609"/>
    </source>
</evidence>
<keyword evidence="2" id="KW-1133">Transmembrane helix</keyword>
<dbReference type="Proteomes" id="UP000187609">
    <property type="component" value="Unassembled WGS sequence"/>
</dbReference>
<dbReference type="Gramene" id="OIT06273">
    <property type="protein sequence ID" value="OIT06273"/>
    <property type="gene ID" value="A4A49_50278"/>
</dbReference>
<gene>
    <name evidence="4" type="primary">ABCB11_0</name>
    <name evidence="4" type="ORF">A4A49_50278</name>
</gene>
<dbReference type="OMA" id="MCEMGVE"/>
<comment type="caution">
    <text evidence="4">The sequence shown here is derived from an EMBL/GenBank/DDBJ whole genome shotgun (WGS) entry which is preliminary data.</text>
</comment>
<name>A0A1J6JH24_NICAT</name>
<evidence type="ECO:0000256" key="1">
    <source>
        <dbReference type="ARBA" id="ARBA00022692"/>
    </source>
</evidence>
<keyword evidence="5" id="KW-1185">Reference proteome</keyword>
<dbReference type="InterPro" id="IPR036640">
    <property type="entry name" value="ABC1_TM_sf"/>
</dbReference>
<organism evidence="4 5">
    <name type="scientific">Nicotiana attenuata</name>
    <name type="common">Coyote tobacco</name>
    <dbReference type="NCBI Taxonomy" id="49451"/>
    <lineage>
        <taxon>Eukaryota</taxon>
        <taxon>Viridiplantae</taxon>
        <taxon>Streptophyta</taxon>
        <taxon>Embryophyta</taxon>
        <taxon>Tracheophyta</taxon>
        <taxon>Spermatophyta</taxon>
        <taxon>Magnoliopsida</taxon>
        <taxon>eudicotyledons</taxon>
        <taxon>Gunneridae</taxon>
        <taxon>Pentapetalae</taxon>
        <taxon>asterids</taxon>
        <taxon>lamiids</taxon>
        <taxon>Solanales</taxon>
        <taxon>Solanaceae</taxon>
        <taxon>Nicotianoideae</taxon>
        <taxon>Nicotianeae</taxon>
        <taxon>Nicotiana</taxon>
    </lineage>
</organism>
<sequence length="89" mass="9802">MNMADNNSERRSEDILNKAEEKKETSINTIAFYKLFSFADTSDKILMFFGTTGATGNGLCQVLVVVLFGDLIDSFGLNKTSDVLQPVSK</sequence>
<accession>A0A1J6JH24</accession>
<proteinExistence type="predicted"/>